<comment type="caution">
    <text evidence="1">The sequence shown here is derived from an EMBL/GenBank/DDBJ whole genome shotgun (WGS) entry which is preliminary data.</text>
</comment>
<name>A0A4Q8ABT5_9MICC</name>
<reference evidence="1 2" key="1">
    <citation type="submission" date="2019-02" db="EMBL/GenBank/DDBJ databases">
        <title>Sequencing the genomes of 1000 actinobacteria strains.</title>
        <authorList>
            <person name="Klenk H.-P."/>
        </authorList>
    </citation>
    <scope>NUCLEOTIDE SEQUENCE [LARGE SCALE GENOMIC DNA]</scope>
    <source>
        <strain evidence="1 2">DSM 17364</strain>
    </source>
</reference>
<evidence type="ECO:0000313" key="2">
    <source>
        <dbReference type="Proteomes" id="UP000292685"/>
    </source>
</evidence>
<evidence type="ECO:0000313" key="1">
    <source>
        <dbReference type="EMBL" id="RZU61640.1"/>
    </source>
</evidence>
<dbReference type="Proteomes" id="UP000292685">
    <property type="component" value="Unassembled WGS sequence"/>
</dbReference>
<accession>A0A4Q8ABT5</accession>
<dbReference type="EMBL" id="SHLA01000001">
    <property type="protein sequence ID" value="RZU61640.1"/>
    <property type="molecule type" value="Genomic_DNA"/>
</dbReference>
<gene>
    <name evidence="1" type="ORF">EV380_1216</name>
</gene>
<proteinExistence type="predicted"/>
<keyword evidence="2" id="KW-1185">Reference proteome</keyword>
<protein>
    <recommendedName>
        <fullName evidence="3">ADP-ribosylglycohydrolase</fullName>
    </recommendedName>
</protein>
<organism evidence="1 2">
    <name type="scientific">Zhihengliuella halotolerans</name>
    <dbReference type="NCBI Taxonomy" id="370736"/>
    <lineage>
        <taxon>Bacteria</taxon>
        <taxon>Bacillati</taxon>
        <taxon>Actinomycetota</taxon>
        <taxon>Actinomycetes</taxon>
        <taxon>Micrococcales</taxon>
        <taxon>Micrococcaceae</taxon>
        <taxon>Zhihengliuella</taxon>
    </lineage>
</organism>
<sequence>MDRATALLAAPAVVGPADGLDPHALLPLYLADGLLEAVEWANDGVGSDEAACMWLAALRWHRTVTGAFPPGAPEPLTRMIDDELAALRPTADGADPALLTVISRVDMGTPQRPQHDDGAAGWALLCATVPGLLPHVTPGTRRKLAVDAAALVAPRSAFDAAAVLGPAVFEMLAAPDPLGALRELGEQAPEDGTGARLRTAVSAAAGHSSAADAASSHTAGDERMLAAALCGAVHGTAALGDGWERRPGAAVVLAAAERWRRLVFAA</sequence>
<dbReference type="AlphaFoldDB" id="A0A4Q8ABT5"/>
<evidence type="ECO:0008006" key="3">
    <source>
        <dbReference type="Google" id="ProtNLM"/>
    </source>
</evidence>